<dbReference type="PIRSF" id="PIRSF032162">
    <property type="entry name" value="UCP032162_imp"/>
    <property type="match status" value="1"/>
</dbReference>
<name>A0A1U9YXZ3_9HYPH</name>
<keyword evidence="1" id="KW-0812">Transmembrane</keyword>
<evidence type="ECO:0000313" key="2">
    <source>
        <dbReference type="EMBL" id="AQZ50306.1"/>
    </source>
</evidence>
<keyword evidence="1" id="KW-0472">Membrane</keyword>
<dbReference type="InterPro" id="IPR019253">
    <property type="entry name" value="DUF2244_TM"/>
</dbReference>
<gene>
    <name evidence="2" type="ORF">Mame_00932</name>
</gene>
<dbReference type="RefSeq" id="WP_026173495.1">
    <property type="nucleotide sequence ID" value="NZ_AQWH01000009.1"/>
</dbReference>
<dbReference type="KEGG" id="mmed:Mame_00932"/>
<dbReference type="AlphaFoldDB" id="A0A1U9YXZ3"/>
<dbReference type="OrthoDB" id="9808190at2"/>
<dbReference type="eggNOG" id="COG5488">
    <property type="taxonomic scope" value="Bacteria"/>
</dbReference>
<protein>
    <recommendedName>
        <fullName evidence="4">Integral membrane protein</fullName>
    </recommendedName>
</protein>
<evidence type="ECO:0000256" key="1">
    <source>
        <dbReference type="SAM" id="Phobius"/>
    </source>
</evidence>
<keyword evidence="1" id="KW-1133">Transmembrane helix</keyword>
<dbReference type="STRING" id="1122214.Mame_00932"/>
<evidence type="ECO:0000313" key="3">
    <source>
        <dbReference type="Proteomes" id="UP000191135"/>
    </source>
</evidence>
<evidence type="ECO:0008006" key="4">
    <source>
        <dbReference type="Google" id="ProtNLM"/>
    </source>
</evidence>
<dbReference type="Pfam" id="PF10003">
    <property type="entry name" value="DUF2244"/>
    <property type="match status" value="1"/>
</dbReference>
<organism evidence="2 3">
    <name type="scientific">Martelella mediterranea DSM 17316</name>
    <dbReference type="NCBI Taxonomy" id="1122214"/>
    <lineage>
        <taxon>Bacteria</taxon>
        <taxon>Pseudomonadati</taxon>
        <taxon>Pseudomonadota</taxon>
        <taxon>Alphaproteobacteria</taxon>
        <taxon>Hyphomicrobiales</taxon>
        <taxon>Aurantimonadaceae</taxon>
        <taxon>Martelella</taxon>
    </lineage>
</organism>
<reference evidence="2 3" key="1">
    <citation type="submission" date="2017-03" db="EMBL/GenBank/DDBJ databases">
        <title>Foreign affairs: Plasmid Transfer between Roseobacters and Rhizobia.</title>
        <authorList>
            <person name="Bartling P."/>
            <person name="Bunk B."/>
            <person name="Overmann J."/>
            <person name="Brinkmann H."/>
            <person name="Petersen J."/>
        </authorList>
    </citation>
    <scope>NUCLEOTIDE SEQUENCE [LARGE SCALE GENOMIC DNA]</scope>
    <source>
        <strain evidence="2 3">MACL11</strain>
    </source>
</reference>
<feature type="transmembrane region" description="Helical" evidence="1">
    <location>
        <begin position="28"/>
        <end position="46"/>
    </location>
</feature>
<proteinExistence type="predicted"/>
<dbReference type="Proteomes" id="UP000191135">
    <property type="component" value="Chromosome"/>
</dbReference>
<keyword evidence="3" id="KW-1185">Reference proteome</keyword>
<feature type="transmembrane region" description="Helical" evidence="1">
    <location>
        <begin position="52"/>
        <end position="71"/>
    </location>
</feature>
<sequence>MTEALDDRPVFSAELFPHRSLGRKGFRVLLMLAALGFVPNVLYFTVHGAWPIALYCLAAFAGLYAAFRLSYRSALEREHVRVSRLEISVTKVTPAGKRLEAHYNPFWARFTVDRHDEFGITQMALAGEGRRTEIGAFLNPDDRESFARAFRQALATVKQRI</sequence>
<accession>A0A1U9YXZ3</accession>
<dbReference type="EMBL" id="CP020330">
    <property type="protein sequence ID" value="AQZ50306.1"/>
    <property type="molecule type" value="Genomic_DNA"/>
</dbReference>
<dbReference type="InterPro" id="IPR016990">
    <property type="entry name" value="UCP032162_TM"/>
</dbReference>